<dbReference type="RefSeq" id="WP_152125064.1">
    <property type="nucleotide sequence ID" value="NZ_WELI01000005.1"/>
</dbReference>
<accession>A0A7J5TZB8</accession>
<gene>
    <name evidence="1" type="ORF">F5984_15160</name>
</gene>
<evidence type="ECO:0000313" key="1">
    <source>
        <dbReference type="EMBL" id="KAB7730479.1"/>
    </source>
</evidence>
<sequence>MNKRLIHFDQQKFNRELSVVKLSIAKLRKAIDEINAIGSYRVTSGGLNDFLHSHGEVIQKGIEKAAETELEKAGIKSSSVRAAAIKGDIETFYRIYNAYNAHPKPEYEVIRFYIIGENGDVSIDPKTEEVLREENSLYISTEKGEALFDAQERFLNALNDITKLVPSMRFMVSRGVVEYNEEQRTFVPSLLDYDRLTTRQ</sequence>
<reference evidence="1 2" key="1">
    <citation type="submission" date="2019-10" db="EMBL/GenBank/DDBJ databases">
        <title>Rudanella paleaurantiibacter sp. nov., isolated from sludge.</title>
        <authorList>
            <person name="Xu S.Q."/>
        </authorList>
    </citation>
    <scope>NUCLEOTIDE SEQUENCE [LARGE SCALE GENOMIC DNA]</scope>
    <source>
        <strain evidence="1 2">HX-22-17</strain>
    </source>
</reference>
<evidence type="ECO:0000313" key="2">
    <source>
        <dbReference type="Proteomes" id="UP000488299"/>
    </source>
</evidence>
<dbReference type="Proteomes" id="UP000488299">
    <property type="component" value="Unassembled WGS sequence"/>
</dbReference>
<dbReference type="EMBL" id="WELI01000005">
    <property type="protein sequence ID" value="KAB7730479.1"/>
    <property type="molecule type" value="Genomic_DNA"/>
</dbReference>
<dbReference type="AlphaFoldDB" id="A0A7J5TZB8"/>
<proteinExistence type="predicted"/>
<protein>
    <submittedName>
        <fullName evidence="1">Uncharacterized protein</fullName>
    </submittedName>
</protein>
<comment type="caution">
    <text evidence="1">The sequence shown here is derived from an EMBL/GenBank/DDBJ whole genome shotgun (WGS) entry which is preliminary data.</text>
</comment>
<keyword evidence="2" id="KW-1185">Reference proteome</keyword>
<organism evidence="1 2">
    <name type="scientific">Rudanella paleaurantiibacter</name>
    <dbReference type="NCBI Taxonomy" id="2614655"/>
    <lineage>
        <taxon>Bacteria</taxon>
        <taxon>Pseudomonadati</taxon>
        <taxon>Bacteroidota</taxon>
        <taxon>Cytophagia</taxon>
        <taxon>Cytophagales</taxon>
        <taxon>Cytophagaceae</taxon>
        <taxon>Rudanella</taxon>
    </lineage>
</organism>
<name>A0A7J5TZB8_9BACT</name>